<proteinExistence type="predicted"/>
<evidence type="ECO:0000256" key="1">
    <source>
        <dbReference type="SAM" id="MobiDB-lite"/>
    </source>
</evidence>
<sequence length="593" mass="67314">MAHPKRKLFSSVLASAMLADVTDKEGTESEDSHYSYSDDDPDYIPGTPNDDNRRDESDEEQMVFTAMLPSSSTNDATANAKSNGFDRPATHDAPYSPGCTSHPDFGSVENTNHDNGYDRPTTHDAPDVSGPDLSGVENTNHDNGYDRPTTHDAPDALGSVSGPDLSGVENTNHDKLTRKRTRDPSNWKRNVAKRKRQAGQEYTSSKSGKIVPAKTVRQIKDCTKCKFNCSGKITQEERQYINKMFWGLDDEGKSHFYSEYTERHEKERCRGVTNTKPKTYSYTFYLRSGSSNVKERVCKTFSLSTLDITKMRISYFYTNKRCVDTGLPLPRGKYPKKKTSDDQIAQVRAHIDSFPRIPSHYCRQDTSKEYLEKALNLTKMYGMYQDWCAQNDAIPVKQHKYSEVFNTEFNIGFAAPKKDRCDKCELGRVNTNLQPTEDEALSVHILNKKKAYHERERDRIDKTKVVVCFDLENVFSLPISGVSNFFYKRKLCTFNMTAHLSLSKKSYFAIWHEGSGGRGANNMASAIVKILRQIMVDHPDTRELILWSDSCVCQNRNSVMTLALSLFLQDYPNLEAITQKFCEAGHSNIQEVD</sequence>
<feature type="compositionally biased region" description="Polar residues" evidence="1">
    <location>
        <begin position="68"/>
        <end position="82"/>
    </location>
</feature>
<feature type="compositionally biased region" description="Basic and acidic residues" evidence="1">
    <location>
        <begin position="139"/>
        <end position="154"/>
    </location>
</feature>
<evidence type="ECO:0000313" key="2">
    <source>
        <dbReference type="EMBL" id="GFO01265.1"/>
    </source>
</evidence>
<protein>
    <submittedName>
        <fullName evidence="2">DNA repair protein rhp54</fullName>
    </submittedName>
</protein>
<keyword evidence="3" id="KW-1185">Reference proteome</keyword>
<dbReference type="Proteomes" id="UP000735302">
    <property type="component" value="Unassembled WGS sequence"/>
</dbReference>
<feature type="region of interest" description="Disordered" evidence="1">
    <location>
        <begin position="22"/>
        <end position="206"/>
    </location>
</feature>
<organism evidence="2 3">
    <name type="scientific">Plakobranchus ocellatus</name>
    <dbReference type="NCBI Taxonomy" id="259542"/>
    <lineage>
        <taxon>Eukaryota</taxon>
        <taxon>Metazoa</taxon>
        <taxon>Spiralia</taxon>
        <taxon>Lophotrochozoa</taxon>
        <taxon>Mollusca</taxon>
        <taxon>Gastropoda</taxon>
        <taxon>Heterobranchia</taxon>
        <taxon>Euthyneura</taxon>
        <taxon>Panpulmonata</taxon>
        <taxon>Sacoglossa</taxon>
        <taxon>Placobranchoidea</taxon>
        <taxon>Plakobranchidae</taxon>
        <taxon>Plakobranchus</taxon>
    </lineage>
</organism>
<dbReference type="PANTHER" id="PTHR10773:SF19">
    <property type="match status" value="1"/>
</dbReference>
<dbReference type="PANTHER" id="PTHR10773">
    <property type="entry name" value="DNA-DIRECTED RNA POLYMERASES I, II, AND III SUBUNIT RPABC2"/>
    <property type="match status" value="1"/>
</dbReference>
<feature type="compositionally biased region" description="Basic and acidic residues" evidence="1">
    <location>
        <begin position="111"/>
        <end position="126"/>
    </location>
</feature>
<evidence type="ECO:0000313" key="3">
    <source>
        <dbReference type="Proteomes" id="UP000735302"/>
    </source>
</evidence>
<comment type="caution">
    <text evidence="2">The sequence shown here is derived from an EMBL/GenBank/DDBJ whole genome shotgun (WGS) entry which is preliminary data.</text>
</comment>
<reference evidence="2 3" key="1">
    <citation type="journal article" date="2021" name="Elife">
        <title>Chloroplast acquisition without the gene transfer in kleptoplastic sea slugs, Plakobranchus ocellatus.</title>
        <authorList>
            <person name="Maeda T."/>
            <person name="Takahashi S."/>
            <person name="Yoshida T."/>
            <person name="Shimamura S."/>
            <person name="Takaki Y."/>
            <person name="Nagai Y."/>
            <person name="Toyoda A."/>
            <person name="Suzuki Y."/>
            <person name="Arimoto A."/>
            <person name="Ishii H."/>
            <person name="Satoh N."/>
            <person name="Nishiyama T."/>
            <person name="Hasebe M."/>
            <person name="Maruyama T."/>
            <person name="Minagawa J."/>
            <person name="Obokata J."/>
            <person name="Shigenobu S."/>
        </authorList>
    </citation>
    <scope>NUCLEOTIDE SEQUENCE [LARGE SCALE GENOMIC DNA]</scope>
</reference>
<name>A0AAV4A1H3_9GAST</name>
<accession>A0AAV4A1H3</accession>
<gene>
    <name evidence="2" type="ORF">PoB_002777000</name>
</gene>
<dbReference type="EMBL" id="BLXT01003260">
    <property type="protein sequence ID" value="GFO01265.1"/>
    <property type="molecule type" value="Genomic_DNA"/>
</dbReference>
<feature type="compositionally biased region" description="Basic and acidic residues" evidence="1">
    <location>
        <begin position="22"/>
        <end position="33"/>
    </location>
</feature>
<dbReference type="AlphaFoldDB" id="A0AAV4A1H3"/>